<evidence type="ECO:0000313" key="2">
    <source>
        <dbReference type="EMBL" id="RKP12540.1"/>
    </source>
</evidence>
<evidence type="ECO:0000256" key="1">
    <source>
        <dbReference type="SAM" id="MobiDB-lite"/>
    </source>
</evidence>
<dbReference type="EMBL" id="KZ988295">
    <property type="protein sequence ID" value="RKP12540.1"/>
    <property type="molecule type" value="Genomic_DNA"/>
</dbReference>
<proteinExistence type="predicted"/>
<accession>A0A4P9Y3Z1</accession>
<organism evidence="2 3">
    <name type="scientific">Piptocephalis cylindrospora</name>
    <dbReference type="NCBI Taxonomy" id="1907219"/>
    <lineage>
        <taxon>Eukaryota</taxon>
        <taxon>Fungi</taxon>
        <taxon>Fungi incertae sedis</taxon>
        <taxon>Zoopagomycota</taxon>
        <taxon>Zoopagomycotina</taxon>
        <taxon>Zoopagomycetes</taxon>
        <taxon>Zoopagales</taxon>
        <taxon>Piptocephalidaceae</taxon>
        <taxon>Piptocephalis</taxon>
    </lineage>
</organism>
<evidence type="ECO:0008006" key="4">
    <source>
        <dbReference type="Google" id="ProtNLM"/>
    </source>
</evidence>
<dbReference type="OrthoDB" id="5560686at2759"/>
<feature type="compositionally biased region" description="Basic and acidic residues" evidence="1">
    <location>
        <begin position="85"/>
        <end position="103"/>
    </location>
</feature>
<reference evidence="3" key="1">
    <citation type="journal article" date="2018" name="Nat. Microbiol.">
        <title>Leveraging single-cell genomics to expand the fungal tree of life.</title>
        <authorList>
            <person name="Ahrendt S.R."/>
            <person name="Quandt C.A."/>
            <person name="Ciobanu D."/>
            <person name="Clum A."/>
            <person name="Salamov A."/>
            <person name="Andreopoulos B."/>
            <person name="Cheng J.F."/>
            <person name="Woyke T."/>
            <person name="Pelin A."/>
            <person name="Henrissat B."/>
            <person name="Reynolds N.K."/>
            <person name="Benny G.L."/>
            <person name="Smith M.E."/>
            <person name="James T.Y."/>
            <person name="Grigoriev I.V."/>
        </authorList>
    </citation>
    <scope>NUCLEOTIDE SEQUENCE [LARGE SCALE GENOMIC DNA]</scope>
</reference>
<gene>
    <name evidence="2" type="ORF">BJ684DRAFT_20928</name>
</gene>
<dbReference type="InterPro" id="IPR046341">
    <property type="entry name" value="SET_dom_sf"/>
</dbReference>
<dbReference type="Gene3D" id="2.170.270.10">
    <property type="entry name" value="SET domain"/>
    <property type="match status" value="1"/>
</dbReference>
<feature type="compositionally biased region" description="Polar residues" evidence="1">
    <location>
        <begin position="377"/>
        <end position="387"/>
    </location>
</feature>
<keyword evidence="3" id="KW-1185">Reference proteome</keyword>
<feature type="compositionally biased region" description="Polar residues" evidence="1">
    <location>
        <begin position="63"/>
        <end position="79"/>
    </location>
</feature>
<feature type="region of interest" description="Disordered" evidence="1">
    <location>
        <begin position="367"/>
        <end position="417"/>
    </location>
</feature>
<feature type="compositionally biased region" description="Polar residues" evidence="1">
    <location>
        <begin position="20"/>
        <end position="38"/>
    </location>
</feature>
<feature type="region of interest" description="Disordered" evidence="1">
    <location>
        <begin position="285"/>
        <end position="305"/>
    </location>
</feature>
<sequence length="417" mass="45369">MENTEEMEEGRVVKRGKLSTLFTSPDDSLTPGPTSTSGAAGLDKGGVMNAPSGSDQSDEVVGPSTTPLTDHNSSTNTPIGPSPHPQDRTVEAKKEERSEDTDIFKQSLFQNNTSLKPISSSSPESFESEREILPLDQLDLRFVPNSWEDIVRVDISTIPGAGRGLFAVRNLPAWTVLGFYFGVPDFEDDFDRDKDGIGIASSYSIRYRHTVLDATDAFGQPFDQPGISPIYCPWHYMNEDTNRGNVLFVEGACVNMVICMSTRRIGSGEELFVYYGTDVERDEWQAHPADSQSKNAATQGEEKEDIRMEEAKVEAEGQEVKMEGIKLEGKVEETKAKKEPISATSVDDSPVSLVDGVKHQVSFVLSSPAKEAGDASSPMTIPPSSSYDEVVREAGKNPAGSEPVSKPRQSEGNGDDC</sequence>
<dbReference type="AlphaFoldDB" id="A0A4P9Y3Z1"/>
<feature type="region of interest" description="Disordered" evidence="1">
    <location>
        <begin position="1"/>
        <end position="106"/>
    </location>
</feature>
<dbReference type="Proteomes" id="UP000267251">
    <property type="component" value="Unassembled WGS sequence"/>
</dbReference>
<dbReference type="SUPFAM" id="SSF82199">
    <property type="entry name" value="SET domain"/>
    <property type="match status" value="1"/>
</dbReference>
<name>A0A4P9Y3Z1_9FUNG</name>
<protein>
    <recommendedName>
        <fullName evidence="4">SET domain-containing protein</fullName>
    </recommendedName>
</protein>
<evidence type="ECO:0000313" key="3">
    <source>
        <dbReference type="Proteomes" id="UP000267251"/>
    </source>
</evidence>